<feature type="transmembrane region" description="Helical" evidence="1">
    <location>
        <begin position="55"/>
        <end position="73"/>
    </location>
</feature>
<dbReference type="AlphaFoldDB" id="A0A2T0SNS0"/>
<sequence length="108" mass="11160">MKISLKNIPFRALLTADLMFMTMMANSQAGGGNGAAALSATATTIRGYATSAQTIVLALGVVIGLIGGVRVYSKFHNGDPDTQKAVMSWFGAALFLVAVGTILTAFFG</sequence>
<accession>A0A2T0SNS0</accession>
<dbReference type="OrthoDB" id="1029065at2"/>
<reference evidence="3 4" key="1">
    <citation type="submission" date="2018-03" db="EMBL/GenBank/DDBJ databases">
        <title>Genomic Encyclopedia of Archaeal and Bacterial Type Strains, Phase II (KMG-II): from individual species to whole genera.</title>
        <authorList>
            <person name="Goeker M."/>
        </authorList>
    </citation>
    <scope>NUCLEOTIDE SEQUENCE [LARGE SCALE GENOMIC DNA]</scope>
    <source>
        <strain evidence="3 4">DSM 28354</strain>
    </source>
</reference>
<dbReference type="RefSeq" id="WP_106139185.1">
    <property type="nucleotide sequence ID" value="NZ_PVTE01000015.1"/>
</dbReference>
<feature type="chain" id="PRO_5015724662" evidence="2">
    <location>
        <begin position="30"/>
        <end position="108"/>
    </location>
</feature>
<dbReference type="EMBL" id="PVTE01000015">
    <property type="protein sequence ID" value="PRY35050.1"/>
    <property type="molecule type" value="Genomic_DNA"/>
</dbReference>
<evidence type="ECO:0000313" key="4">
    <source>
        <dbReference type="Proteomes" id="UP000238375"/>
    </source>
</evidence>
<protein>
    <submittedName>
        <fullName evidence="3">Uncharacterized protein DUF4134</fullName>
    </submittedName>
</protein>
<dbReference type="InterPro" id="IPR025408">
    <property type="entry name" value="DUF4134"/>
</dbReference>
<evidence type="ECO:0000256" key="2">
    <source>
        <dbReference type="SAM" id="SignalP"/>
    </source>
</evidence>
<feature type="transmembrane region" description="Helical" evidence="1">
    <location>
        <begin position="85"/>
        <end position="107"/>
    </location>
</feature>
<evidence type="ECO:0000313" key="3">
    <source>
        <dbReference type="EMBL" id="PRY35050.1"/>
    </source>
</evidence>
<keyword evidence="2" id="KW-0732">Signal</keyword>
<keyword evidence="1" id="KW-0472">Membrane</keyword>
<comment type="caution">
    <text evidence="3">The sequence shown here is derived from an EMBL/GenBank/DDBJ whole genome shotgun (WGS) entry which is preliminary data.</text>
</comment>
<name>A0A2T0SNS0_9BACT</name>
<organism evidence="3 4">
    <name type="scientific">Spirosoma oryzae</name>
    <dbReference type="NCBI Taxonomy" id="1469603"/>
    <lineage>
        <taxon>Bacteria</taxon>
        <taxon>Pseudomonadati</taxon>
        <taxon>Bacteroidota</taxon>
        <taxon>Cytophagia</taxon>
        <taxon>Cytophagales</taxon>
        <taxon>Cytophagaceae</taxon>
        <taxon>Spirosoma</taxon>
    </lineage>
</organism>
<gene>
    <name evidence="3" type="ORF">CLV58_115133</name>
</gene>
<dbReference type="Pfam" id="PF13572">
    <property type="entry name" value="DUF4134"/>
    <property type="match status" value="1"/>
</dbReference>
<evidence type="ECO:0000256" key="1">
    <source>
        <dbReference type="SAM" id="Phobius"/>
    </source>
</evidence>
<feature type="signal peptide" evidence="2">
    <location>
        <begin position="1"/>
        <end position="29"/>
    </location>
</feature>
<proteinExistence type="predicted"/>
<keyword evidence="1" id="KW-1133">Transmembrane helix</keyword>
<keyword evidence="4" id="KW-1185">Reference proteome</keyword>
<dbReference type="Proteomes" id="UP000238375">
    <property type="component" value="Unassembled WGS sequence"/>
</dbReference>
<keyword evidence="1" id="KW-0812">Transmembrane</keyword>